<sequence length="603" mass="65849">MGAPPDVPLRPGHPSAGYYSPPEASQQQEERDWMSKRQELRVCENERRSLPSHHFCRCVFAPPPPSAVDFLSERVRVVCNQMTTTDNPAVHPLCPVHFRAERESRSAGEETSEGGGSRLGRGEGDERRKWEMQCEDNRYFTMEEGQRPTSEIYLPSISLGSVDAETVEDHELPIISLSKSSTEMVSGPPQRTELTWHRQNLRKSLSSATCTQRPVSLGGPSTGFPVNICDHEQGSMWSGNSTPETVIWHGGTARSWSVMEDSPRRTPTQDLLLGQNQIHSGVKCVPHSPSTNRDLRMKGLVCREGCCQCCGPAENLTGCGCCRVPCRMNSSGLSNNFTPQGVNAEDHAQSNCESHHLTACHRSTCSGHMMNTACLRNTCSVVPCPGHLISRPPCAGSPCPGQRSLLHSGLLGFPPLVSSVSETRLDSRSTGHCCGSEFRGQNSSCLRLDRPGFNRTVKDATTMTSDHELRDVGVQTVCDSLASPLSHVFPEISLRADPISDAPSERMCHRTPVKEVEWDAEGMTWEVYGAAVDPEELGLAIQRHLELQIKETAAAAAAAAQTEDATDNVSSLALQPRRRKKSEGIIRTLRSSACCSNPSTVGD</sequence>
<dbReference type="InterPro" id="IPR026646">
    <property type="entry name" value="GPRIN2-like/GPRIN3"/>
</dbReference>
<accession>A0ABQ8M6Y0</accession>
<evidence type="ECO:0000313" key="5">
    <source>
        <dbReference type="Proteomes" id="UP000830375"/>
    </source>
</evidence>
<dbReference type="InterPro" id="IPR032745">
    <property type="entry name" value="GRIN_C"/>
</dbReference>
<proteinExistence type="predicted"/>
<dbReference type="EMBL" id="JACTAM010000012">
    <property type="protein sequence ID" value="KAI2658321.1"/>
    <property type="molecule type" value="Genomic_DNA"/>
</dbReference>
<dbReference type="Pfam" id="PF15235">
    <property type="entry name" value="GRIN_C"/>
    <property type="match status" value="1"/>
</dbReference>
<keyword evidence="5" id="KW-1185">Reference proteome</keyword>
<reference evidence="4 5" key="1">
    <citation type="submission" date="2022-01" db="EMBL/GenBank/DDBJ databases">
        <title>A high-quality chromosome-level genome assembly of rohu carp, Labeo rohita.</title>
        <authorList>
            <person name="Arick M.A. II"/>
            <person name="Hsu C.-Y."/>
            <person name="Magbanua Z."/>
            <person name="Pechanova O."/>
            <person name="Grover C."/>
            <person name="Miller E."/>
            <person name="Thrash A."/>
            <person name="Ezzel L."/>
            <person name="Alam S."/>
            <person name="Benzie J."/>
            <person name="Hamilton M."/>
            <person name="Karsi A."/>
            <person name="Lawrence M.L."/>
            <person name="Peterson D.G."/>
        </authorList>
    </citation>
    <scope>NUCLEOTIDE SEQUENCE [LARGE SCALE GENOMIC DNA]</scope>
    <source>
        <strain evidence="5">BAU-BD-2019</strain>
        <tissue evidence="4">Blood</tissue>
    </source>
</reference>
<evidence type="ECO:0000313" key="4">
    <source>
        <dbReference type="EMBL" id="KAI2658321.1"/>
    </source>
</evidence>
<evidence type="ECO:0000256" key="2">
    <source>
        <dbReference type="SAM" id="MobiDB-lite"/>
    </source>
</evidence>
<feature type="region of interest" description="Disordered" evidence="2">
    <location>
        <begin position="101"/>
        <end position="128"/>
    </location>
</feature>
<dbReference type="PANTHER" id="PTHR15718">
    <property type="entry name" value="G PROTEIN-REGULATED INDUCER OF NEURITE OUTGROWTH C-TERMINAL DOMAIN-CONTAINING PROTEIN"/>
    <property type="match status" value="1"/>
</dbReference>
<dbReference type="PANTHER" id="PTHR15718:SF5">
    <property type="entry name" value="G PROTEIN-REGULATED INDUCER OF NEURITE OUTGROWTH 2"/>
    <property type="match status" value="1"/>
</dbReference>
<protein>
    <submittedName>
        <fullName evidence="4">GRIN2-like protein</fullName>
    </submittedName>
</protein>
<gene>
    <name evidence="4" type="ORF">H4Q32_016363</name>
</gene>
<organism evidence="4 5">
    <name type="scientific">Labeo rohita</name>
    <name type="common">Indian major carp</name>
    <name type="synonym">Cyprinus rohita</name>
    <dbReference type="NCBI Taxonomy" id="84645"/>
    <lineage>
        <taxon>Eukaryota</taxon>
        <taxon>Metazoa</taxon>
        <taxon>Chordata</taxon>
        <taxon>Craniata</taxon>
        <taxon>Vertebrata</taxon>
        <taxon>Euteleostomi</taxon>
        <taxon>Actinopterygii</taxon>
        <taxon>Neopterygii</taxon>
        <taxon>Teleostei</taxon>
        <taxon>Ostariophysi</taxon>
        <taxon>Cypriniformes</taxon>
        <taxon>Cyprinidae</taxon>
        <taxon>Labeoninae</taxon>
        <taxon>Labeonini</taxon>
        <taxon>Labeo</taxon>
    </lineage>
</organism>
<feature type="domain" description="G protein-regulated inducer of neurite outgrowth C-terminal" evidence="3">
    <location>
        <begin position="508"/>
        <end position="600"/>
    </location>
</feature>
<feature type="region of interest" description="Disordered" evidence="2">
    <location>
        <begin position="1"/>
        <end position="33"/>
    </location>
</feature>
<comment type="caution">
    <text evidence="4">The sequence shown here is derived from an EMBL/GenBank/DDBJ whole genome shotgun (WGS) entry which is preliminary data.</text>
</comment>
<comment type="function">
    <text evidence="1">May be involved in neurite outgrowth.</text>
</comment>
<dbReference type="Proteomes" id="UP000830375">
    <property type="component" value="Unassembled WGS sequence"/>
</dbReference>
<evidence type="ECO:0000259" key="3">
    <source>
        <dbReference type="Pfam" id="PF15235"/>
    </source>
</evidence>
<evidence type="ECO:0000256" key="1">
    <source>
        <dbReference type="ARBA" id="ARBA00002358"/>
    </source>
</evidence>
<name>A0ABQ8M6Y0_LABRO</name>